<dbReference type="SUPFAM" id="SSF47384">
    <property type="entry name" value="Homodimeric domain of signal transducing histidine kinase"/>
    <property type="match status" value="1"/>
</dbReference>
<dbReference type="PROSITE" id="PS50109">
    <property type="entry name" value="HIS_KIN"/>
    <property type="match status" value="1"/>
</dbReference>
<dbReference type="PRINTS" id="PR00344">
    <property type="entry name" value="BCTRLSENSOR"/>
</dbReference>
<dbReference type="GO" id="GO:0015293">
    <property type="term" value="F:symporter activity"/>
    <property type="evidence" value="ECO:0007669"/>
    <property type="project" value="UniProtKB-KW"/>
</dbReference>
<evidence type="ECO:0000256" key="1">
    <source>
        <dbReference type="ARBA" id="ARBA00000085"/>
    </source>
</evidence>
<feature type="transmembrane region" description="Helical" evidence="15">
    <location>
        <begin position="415"/>
        <end position="436"/>
    </location>
</feature>
<feature type="transmembrane region" description="Helical" evidence="15">
    <location>
        <begin position="165"/>
        <end position="184"/>
    </location>
</feature>
<dbReference type="PANTHER" id="PTHR43711:SF30">
    <property type="entry name" value="HISTIDINE KINASE"/>
    <property type="match status" value="1"/>
</dbReference>
<dbReference type="Pfam" id="PF00474">
    <property type="entry name" value="SSF"/>
    <property type="match status" value="1"/>
</dbReference>
<dbReference type="GeneID" id="97242654"/>
<comment type="similarity">
    <text evidence="3">Belongs to the sodium:solute symporter (SSF) (TC 2.A.21) family.</text>
</comment>
<dbReference type="InterPro" id="IPR038377">
    <property type="entry name" value="Na/Glc_symporter_sf"/>
</dbReference>
<comment type="catalytic activity">
    <reaction evidence="1">
        <text>ATP + protein L-histidine = ADP + protein N-phospho-L-histidine.</text>
        <dbReference type="EC" id="2.7.13.3"/>
    </reaction>
</comment>
<dbReference type="AlphaFoldDB" id="A0A162JS94"/>
<dbReference type="OrthoDB" id="9764438at2"/>
<keyword evidence="8" id="KW-0418">Kinase</keyword>
<feature type="transmembrane region" description="Helical" evidence="15">
    <location>
        <begin position="284"/>
        <end position="309"/>
    </location>
</feature>
<dbReference type="CDD" id="cd00082">
    <property type="entry name" value="HisKA"/>
    <property type="match status" value="1"/>
</dbReference>
<dbReference type="Gene3D" id="1.10.287.130">
    <property type="match status" value="1"/>
</dbReference>
<dbReference type="PROSITE" id="PS00457">
    <property type="entry name" value="NA_SOLUT_SYMP_2"/>
    <property type="match status" value="1"/>
</dbReference>
<feature type="transmembrane region" description="Helical" evidence="15">
    <location>
        <begin position="244"/>
        <end position="263"/>
    </location>
</feature>
<dbReference type="GO" id="GO:0006814">
    <property type="term" value="P:sodium ion transport"/>
    <property type="evidence" value="ECO:0007669"/>
    <property type="project" value="UniProtKB-KW"/>
</dbReference>
<dbReference type="GO" id="GO:0000155">
    <property type="term" value="F:phosphorelay sensor kinase activity"/>
    <property type="evidence" value="ECO:0007669"/>
    <property type="project" value="InterPro"/>
</dbReference>
<keyword evidence="5" id="KW-0597">Phosphoprotein</keyword>
<evidence type="ECO:0000256" key="8">
    <source>
        <dbReference type="ARBA" id="ARBA00022777"/>
    </source>
</evidence>
<feature type="transmembrane region" description="Helical" evidence="15">
    <location>
        <begin position="329"/>
        <end position="353"/>
    </location>
</feature>
<feature type="transmembrane region" description="Helical" evidence="15">
    <location>
        <begin position="443"/>
        <end position="461"/>
    </location>
</feature>
<evidence type="ECO:0000256" key="14">
    <source>
        <dbReference type="SAM" id="Coils"/>
    </source>
</evidence>
<reference evidence="17 18" key="1">
    <citation type="submission" date="2015-12" db="EMBL/GenBank/DDBJ databases">
        <title>Genome sequence of Tistrella mobilis MCCC 1A02139.</title>
        <authorList>
            <person name="Lu L."/>
            <person name="Lai Q."/>
            <person name="Shao Z."/>
            <person name="Qian P."/>
        </authorList>
    </citation>
    <scope>NUCLEOTIDE SEQUENCE [LARGE SCALE GENOMIC DNA]</scope>
    <source>
        <strain evidence="17 18">MCCC 1A02139</strain>
    </source>
</reference>
<dbReference type="Gene3D" id="1.20.1730.10">
    <property type="entry name" value="Sodium/glucose cotransporter"/>
    <property type="match status" value="1"/>
</dbReference>
<evidence type="ECO:0000256" key="7">
    <source>
        <dbReference type="ARBA" id="ARBA00022692"/>
    </source>
</evidence>
<dbReference type="InterPro" id="IPR004358">
    <property type="entry name" value="Sig_transdc_His_kin-like_C"/>
</dbReference>
<dbReference type="InterPro" id="IPR018212">
    <property type="entry name" value="Na/solute_symporter_CS"/>
</dbReference>
<dbReference type="Pfam" id="PF02518">
    <property type="entry name" value="HATPase_c"/>
    <property type="match status" value="1"/>
</dbReference>
<feature type="transmembrane region" description="Helical" evidence="15">
    <location>
        <begin position="390"/>
        <end position="409"/>
    </location>
</feature>
<dbReference type="InterPro" id="IPR001734">
    <property type="entry name" value="Na/solute_symporter"/>
</dbReference>
<dbReference type="EMBL" id="LPZR01000217">
    <property type="protein sequence ID" value="KYO49772.1"/>
    <property type="molecule type" value="Genomic_DNA"/>
</dbReference>
<organism evidence="17 18">
    <name type="scientific">Tistrella mobilis</name>
    <dbReference type="NCBI Taxonomy" id="171437"/>
    <lineage>
        <taxon>Bacteria</taxon>
        <taxon>Pseudomonadati</taxon>
        <taxon>Pseudomonadota</taxon>
        <taxon>Alphaproteobacteria</taxon>
        <taxon>Geminicoccales</taxon>
        <taxon>Geminicoccaceae</taxon>
        <taxon>Tistrella</taxon>
    </lineage>
</organism>
<dbReference type="PROSITE" id="PS50283">
    <property type="entry name" value="NA_SOLUT_SYMP_3"/>
    <property type="match status" value="1"/>
</dbReference>
<evidence type="ECO:0000256" key="15">
    <source>
        <dbReference type="SAM" id="Phobius"/>
    </source>
</evidence>
<feature type="domain" description="Histidine kinase" evidence="16">
    <location>
        <begin position="677"/>
        <end position="892"/>
    </location>
</feature>
<evidence type="ECO:0000256" key="12">
    <source>
        <dbReference type="ARBA" id="ARBA00023136"/>
    </source>
</evidence>
<evidence type="ECO:0000256" key="3">
    <source>
        <dbReference type="ARBA" id="ARBA00006434"/>
    </source>
</evidence>
<keyword evidence="9" id="KW-0769">Symport</keyword>
<evidence type="ECO:0000256" key="10">
    <source>
        <dbReference type="ARBA" id="ARBA00022989"/>
    </source>
</evidence>
<dbReference type="SMART" id="SM00387">
    <property type="entry name" value="HATPase_c"/>
    <property type="match status" value="1"/>
</dbReference>
<dbReference type="Pfam" id="PF00512">
    <property type="entry name" value="HisKA"/>
    <property type="match status" value="1"/>
</dbReference>
<keyword evidence="12 15" id="KW-0472">Membrane</keyword>
<evidence type="ECO:0000313" key="17">
    <source>
        <dbReference type="EMBL" id="KYO49772.1"/>
    </source>
</evidence>
<name>A0A162JS94_9PROT</name>
<accession>A0A162JS94</accession>
<evidence type="ECO:0000256" key="2">
    <source>
        <dbReference type="ARBA" id="ARBA00004141"/>
    </source>
</evidence>
<dbReference type="InterPro" id="IPR050736">
    <property type="entry name" value="Sensor_HK_Regulatory"/>
</dbReference>
<evidence type="ECO:0000256" key="13">
    <source>
        <dbReference type="ARBA" id="ARBA00023201"/>
    </source>
</evidence>
<dbReference type="Proteomes" id="UP000075787">
    <property type="component" value="Unassembled WGS sequence"/>
</dbReference>
<keyword evidence="6" id="KW-0808">Transferase</keyword>
<protein>
    <recommendedName>
        <fullName evidence="4">histidine kinase</fullName>
        <ecNumber evidence="4">2.7.13.3</ecNumber>
    </recommendedName>
</protein>
<evidence type="ECO:0000259" key="16">
    <source>
        <dbReference type="PROSITE" id="PS50109"/>
    </source>
</evidence>
<dbReference type="RefSeq" id="WP_062769723.1">
    <property type="nucleotide sequence ID" value="NZ_CP121045.1"/>
</dbReference>
<evidence type="ECO:0000313" key="18">
    <source>
        <dbReference type="Proteomes" id="UP000075787"/>
    </source>
</evidence>
<feature type="transmembrane region" description="Helical" evidence="15">
    <location>
        <begin position="41"/>
        <end position="64"/>
    </location>
</feature>
<dbReference type="CDD" id="cd10322">
    <property type="entry name" value="SLC5sbd"/>
    <property type="match status" value="1"/>
</dbReference>
<dbReference type="InterPro" id="IPR036097">
    <property type="entry name" value="HisK_dim/P_sf"/>
</dbReference>
<dbReference type="PANTHER" id="PTHR43711">
    <property type="entry name" value="TWO-COMPONENT HISTIDINE KINASE"/>
    <property type="match status" value="1"/>
</dbReference>
<evidence type="ECO:0000256" key="9">
    <source>
        <dbReference type="ARBA" id="ARBA00022847"/>
    </source>
</evidence>
<dbReference type="InterPro" id="IPR003594">
    <property type="entry name" value="HATPase_dom"/>
</dbReference>
<feature type="transmembrane region" description="Helical" evidence="15">
    <location>
        <begin position="196"/>
        <end position="224"/>
    </location>
</feature>
<keyword evidence="13" id="KW-0915">Sodium</keyword>
<dbReference type="GO" id="GO:0016020">
    <property type="term" value="C:membrane"/>
    <property type="evidence" value="ECO:0007669"/>
    <property type="project" value="UniProtKB-SubCell"/>
</dbReference>
<evidence type="ECO:0000256" key="6">
    <source>
        <dbReference type="ARBA" id="ARBA00022679"/>
    </source>
</evidence>
<keyword evidence="9" id="KW-0813">Transport</keyword>
<dbReference type="SMART" id="SM00388">
    <property type="entry name" value="HisKA"/>
    <property type="match status" value="1"/>
</dbReference>
<keyword evidence="10 15" id="KW-1133">Transmembrane helix</keyword>
<keyword evidence="11" id="KW-0902">Two-component regulatory system</keyword>
<dbReference type="InterPro" id="IPR036890">
    <property type="entry name" value="HATPase_C_sf"/>
</dbReference>
<keyword evidence="7 15" id="KW-0812">Transmembrane</keyword>
<keyword evidence="13" id="KW-0406">Ion transport</keyword>
<keyword evidence="14" id="KW-0175">Coiled coil</keyword>
<feature type="coiled-coil region" evidence="14">
    <location>
        <begin position="629"/>
        <end position="677"/>
    </location>
</feature>
<feature type="transmembrane region" description="Helical" evidence="15">
    <location>
        <begin position="70"/>
        <end position="88"/>
    </location>
</feature>
<proteinExistence type="inferred from homology"/>
<feature type="transmembrane region" description="Helical" evidence="15">
    <location>
        <begin position="6"/>
        <end position="25"/>
    </location>
</feature>
<gene>
    <name evidence="17" type="ORF">AUP44_16025</name>
</gene>
<evidence type="ECO:0000256" key="11">
    <source>
        <dbReference type="ARBA" id="ARBA00023012"/>
    </source>
</evidence>
<sequence length="906" mass="98749">MLQANLVITVCLLYVAVLFTVAFICDRQARAGRARWSASPLIYTLSISVYCTSWTFFGAVGSAARSGLEFATIYIGPTIVFTGWWVFLRKLVTVGRVHNTTSIADLISARFGKNPALGAVVTLVALVVTTPYIALQLQALTASFQVITFPAGAVTATKIDLVPDYWSGAWVALGLAVFSIMFGVRNIDVNERHHGVIAAIALEAVVKLVALLAVGLWVVFWLAGSPAAALADAPVSLTNPQQTFGVRWVTLCILSGAAIICLPRQFQVTVVENSNERQLRTASWLFPLYLFVFCLLVVPIAVTGLNRLPPDANPDLYVLTLPLDAGQDVIALMAFIGGFSSATSMVIVSSIALSTMISNHIVTPLALRFSSLSDANAETVRSFILGSRRASILFIILLGFLYFRLAATAGALADIGLISFCGAAQFLPALVGGLYWRRATHKGALAGMIAGFLVWAYMLFLPSFQDHFLISTALVQNGPFGWAWLKPRTLFGLSGLDPLVHAAFWSLFVNTALFVVVSMMTEPTPLARLQSALFIDVFRRRTESEQRVLRRTAPITELRQIADRVLGPAETVQIFVRDRRAGRATVASDELITAVEQRLAAHIGAASARTMISRIVSSETISVEELKRLAGETERIRAYSAELERKSQQIESTAAELARANARLREVDKQKDDFLSQISHELRTPMASIRSFSDILLENQDLDEAKKLRFLGIIQNESLRLTRLLDGILDMNLLETRGLSWSPGLLDPEMALDQAIESCEALALRSGVVLKRGTRTRDVLILGDRDKLAQVMVNLIANAIKYNTDPVPQVVVSSRVRGDIYEASVRDNGRGVPEEDRERIFEKFVRGSAHQQTGAGLGLAISRQIVESFGGRLGLGTGRSGAEFVVSLPLQPLPGTGRERADLPKA</sequence>
<comment type="subcellular location">
    <subcellularLocation>
        <location evidence="2">Membrane</location>
        <topology evidence="2">Multi-pass membrane protein</topology>
    </subcellularLocation>
</comment>
<dbReference type="InterPro" id="IPR005467">
    <property type="entry name" value="His_kinase_dom"/>
</dbReference>
<dbReference type="SUPFAM" id="SSF55874">
    <property type="entry name" value="ATPase domain of HSP90 chaperone/DNA topoisomerase II/histidine kinase"/>
    <property type="match status" value="1"/>
</dbReference>
<dbReference type="InterPro" id="IPR003661">
    <property type="entry name" value="HisK_dim/P_dom"/>
</dbReference>
<comment type="caution">
    <text evidence="17">The sequence shown here is derived from an EMBL/GenBank/DDBJ whole genome shotgun (WGS) entry which is preliminary data.</text>
</comment>
<feature type="transmembrane region" description="Helical" evidence="15">
    <location>
        <begin position="116"/>
        <end position="135"/>
    </location>
</feature>
<keyword evidence="13" id="KW-0739">Sodium transport</keyword>
<dbReference type="Gene3D" id="3.30.565.10">
    <property type="entry name" value="Histidine kinase-like ATPase, C-terminal domain"/>
    <property type="match status" value="1"/>
</dbReference>
<dbReference type="FunFam" id="1.10.287.130:FF:000001">
    <property type="entry name" value="Two-component sensor histidine kinase"/>
    <property type="match status" value="1"/>
</dbReference>
<dbReference type="EC" id="2.7.13.3" evidence="4"/>
<evidence type="ECO:0000256" key="4">
    <source>
        <dbReference type="ARBA" id="ARBA00012438"/>
    </source>
</evidence>
<evidence type="ECO:0000256" key="5">
    <source>
        <dbReference type="ARBA" id="ARBA00022553"/>
    </source>
</evidence>
<dbReference type="CDD" id="cd00075">
    <property type="entry name" value="HATPase"/>
    <property type="match status" value="1"/>
</dbReference>